<accession>A0A1M7E7R1</accession>
<keyword evidence="2" id="KW-1185">Reference proteome</keyword>
<dbReference type="Pfam" id="PF20459">
    <property type="entry name" value="DUF6712"/>
    <property type="match status" value="2"/>
</dbReference>
<dbReference type="InterPro" id="IPR046558">
    <property type="entry name" value="DUF6712"/>
</dbReference>
<reference evidence="2" key="1">
    <citation type="submission" date="2016-11" db="EMBL/GenBank/DDBJ databases">
        <authorList>
            <person name="Varghese N."/>
            <person name="Submissions S."/>
        </authorList>
    </citation>
    <scope>NUCLEOTIDE SEQUENCE [LARGE SCALE GENOMIC DNA]</scope>
    <source>
        <strain evidence="2">DSM 18569</strain>
    </source>
</reference>
<gene>
    <name evidence="1" type="ORF">SAMN02746009_03544</name>
</gene>
<sequence length="339" mass="38371">MMLSLLKTSNELRRYVTLDAREVPEPVQREEERLRRQLLLPLLGSTLLHWLEAQYEAGTTAETDTPAGELLRLVQAPLARLSVAGALDELQVTLDNTGIHIVSTETHKTAFQWQITNLRKTLTRKGYLDLNVLLQWLEDNHSTSPELQAWAAGAGQNHRRQLLTSAAEFSHFENIQESWPLFEALRPLISRQELFVLEPQLGYDFLSELREQVRTRTLTVENEALLNQYVRPALAACTLARAVPELGLRLTGDGIELMIARIDDSNSKEADAGLDQLLQARAFEAQRTADVLLERMRQLLNRVASPTRYATYFKFGPYRAPDAAAVPLNTAESKVVRFF</sequence>
<dbReference type="EMBL" id="FRAS01000024">
    <property type="protein sequence ID" value="SHL87763.1"/>
    <property type="molecule type" value="Genomic_DNA"/>
</dbReference>
<dbReference type="OrthoDB" id="872721at2"/>
<evidence type="ECO:0000313" key="2">
    <source>
        <dbReference type="Proteomes" id="UP000183947"/>
    </source>
</evidence>
<dbReference type="RefSeq" id="WP_073288010.1">
    <property type="nucleotide sequence ID" value="NZ_FRAS01000024.1"/>
</dbReference>
<proteinExistence type="predicted"/>
<dbReference type="AlphaFoldDB" id="A0A1M7E7R1"/>
<name>A0A1M7E7R1_9BACT</name>
<organism evidence="1 2">
    <name type="scientific">Hymenobacter psychrotolerans DSM 18569</name>
    <dbReference type="NCBI Taxonomy" id="1121959"/>
    <lineage>
        <taxon>Bacteria</taxon>
        <taxon>Pseudomonadati</taxon>
        <taxon>Bacteroidota</taxon>
        <taxon>Cytophagia</taxon>
        <taxon>Cytophagales</taxon>
        <taxon>Hymenobacteraceae</taxon>
        <taxon>Hymenobacter</taxon>
    </lineage>
</organism>
<dbReference type="STRING" id="1121959.SAMN02746009_03544"/>
<protein>
    <submittedName>
        <fullName evidence="1">Uncharacterized protein</fullName>
    </submittedName>
</protein>
<evidence type="ECO:0000313" key="1">
    <source>
        <dbReference type="EMBL" id="SHL87763.1"/>
    </source>
</evidence>
<dbReference type="Proteomes" id="UP000183947">
    <property type="component" value="Unassembled WGS sequence"/>
</dbReference>